<keyword evidence="4" id="KW-1185">Reference proteome</keyword>
<dbReference type="EMBL" id="BQKA01000069">
    <property type="protein sequence ID" value="GJM51589.1"/>
    <property type="molecule type" value="Genomic_DNA"/>
</dbReference>
<dbReference type="AlphaFoldDB" id="A0AAV5AXW7"/>
<organism evidence="1 3">
    <name type="scientific">Capnocytophaga catalasegens</name>
    <dbReference type="NCBI Taxonomy" id="1004260"/>
    <lineage>
        <taxon>Bacteria</taxon>
        <taxon>Pseudomonadati</taxon>
        <taxon>Bacteroidota</taxon>
        <taxon>Flavobacteriia</taxon>
        <taxon>Flavobacteriales</taxon>
        <taxon>Flavobacteriaceae</taxon>
        <taxon>Capnocytophaga</taxon>
    </lineage>
</organism>
<evidence type="ECO:0000313" key="1">
    <source>
        <dbReference type="EMBL" id="GJM51589.1"/>
    </source>
</evidence>
<sequence length="239" mass="26678">MIGKIKTQMSSNNSQDNNHETEATVSLINHYEIFNLDHRNTQKDFNVKVLEKIGEIELENSSRVLQDFSIQPVDSGNVHRYYFYKTFSDKTTDNSGYIEVPKNTGGGSGNIYIPTYLNFMVNEDASTSTYVEGKANEKDGFSSADGLILDTSNNENLQLRVERLTGKEKVVINVNPDLVLKKLSIANQAQRGQEIIRIDQTGIDAGNKPIQNVAKATEDTQVITLGQLKEILKTLGFNI</sequence>
<evidence type="ECO:0000313" key="3">
    <source>
        <dbReference type="Proteomes" id="UP001207736"/>
    </source>
</evidence>
<dbReference type="RefSeq" id="WP_264847763.1">
    <property type="nucleotide sequence ID" value="NZ_BPMA01000074.1"/>
</dbReference>
<dbReference type="Proteomes" id="UP001208692">
    <property type="component" value="Unassembled WGS sequence"/>
</dbReference>
<evidence type="ECO:0000313" key="2">
    <source>
        <dbReference type="EMBL" id="GJM53699.1"/>
    </source>
</evidence>
<accession>A0AAV5AXW7</accession>
<dbReference type="EMBL" id="BQKB01000046">
    <property type="protein sequence ID" value="GJM53699.1"/>
    <property type="molecule type" value="Genomic_DNA"/>
</dbReference>
<dbReference type="Proteomes" id="UP001207736">
    <property type="component" value="Unassembled WGS sequence"/>
</dbReference>
<proteinExistence type="predicted"/>
<name>A0AAV5AXW7_9FLAO</name>
<protein>
    <submittedName>
        <fullName evidence="1">Uncharacterized protein</fullName>
    </submittedName>
</protein>
<evidence type="ECO:0000313" key="4">
    <source>
        <dbReference type="Proteomes" id="UP001208692"/>
    </source>
</evidence>
<reference evidence="1 4" key="1">
    <citation type="submission" date="2021-11" db="EMBL/GenBank/DDBJ databases">
        <title>Draft genome sequence of Capnocytophaga sp. strain KC07075 isolated from cat oral cavity.</title>
        <authorList>
            <person name="Suzuki M."/>
            <person name="Imaoka K."/>
            <person name="Kimura M."/>
            <person name="Morikawa S."/>
            <person name="Maeda K."/>
        </authorList>
    </citation>
    <scope>NUCLEOTIDE SEQUENCE</scope>
    <source>
        <strain evidence="1">KC07075</strain>
        <strain evidence="2 4">KC07079</strain>
    </source>
</reference>
<comment type="caution">
    <text evidence="1">The sequence shown here is derived from an EMBL/GenBank/DDBJ whole genome shotgun (WGS) entry which is preliminary data.</text>
</comment>
<gene>
    <name evidence="1" type="ORF">RCZ15_25620</name>
    <name evidence="2" type="ORF">RCZ16_20150</name>
</gene>